<evidence type="ECO:0000313" key="1">
    <source>
        <dbReference type="EMBL" id="GFU48121.1"/>
    </source>
</evidence>
<gene>
    <name evidence="1" type="ORF">NPIL_248701</name>
</gene>
<feature type="non-terminal residue" evidence="1">
    <location>
        <position position="1"/>
    </location>
</feature>
<dbReference type="Proteomes" id="UP000887013">
    <property type="component" value="Unassembled WGS sequence"/>
</dbReference>
<organism evidence="1 2">
    <name type="scientific">Nephila pilipes</name>
    <name type="common">Giant wood spider</name>
    <name type="synonym">Nephila maculata</name>
    <dbReference type="NCBI Taxonomy" id="299642"/>
    <lineage>
        <taxon>Eukaryota</taxon>
        <taxon>Metazoa</taxon>
        <taxon>Ecdysozoa</taxon>
        <taxon>Arthropoda</taxon>
        <taxon>Chelicerata</taxon>
        <taxon>Arachnida</taxon>
        <taxon>Araneae</taxon>
        <taxon>Araneomorphae</taxon>
        <taxon>Entelegynae</taxon>
        <taxon>Araneoidea</taxon>
        <taxon>Nephilidae</taxon>
        <taxon>Nephila</taxon>
    </lineage>
</organism>
<keyword evidence="2" id="KW-1185">Reference proteome</keyword>
<comment type="caution">
    <text evidence="1">The sequence shown here is derived from an EMBL/GenBank/DDBJ whole genome shotgun (WGS) entry which is preliminary data.</text>
</comment>
<feature type="non-terminal residue" evidence="1">
    <location>
        <position position="42"/>
    </location>
</feature>
<evidence type="ECO:0000313" key="2">
    <source>
        <dbReference type="Proteomes" id="UP000887013"/>
    </source>
</evidence>
<proteinExistence type="predicted"/>
<sequence length="42" mass="4590">VKPSSQNSEDVTENEELIPAITCQYEACEIPQPVEQLSPSVS</sequence>
<dbReference type="OrthoDB" id="10348390at2759"/>
<reference evidence="1" key="1">
    <citation type="submission" date="2020-08" db="EMBL/GenBank/DDBJ databases">
        <title>Multicomponent nature underlies the extraordinary mechanical properties of spider dragline silk.</title>
        <authorList>
            <person name="Kono N."/>
            <person name="Nakamura H."/>
            <person name="Mori M."/>
            <person name="Yoshida Y."/>
            <person name="Ohtoshi R."/>
            <person name="Malay A.D."/>
            <person name="Moran D.A.P."/>
            <person name="Tomita M."/>
            <person name="Numata K."/>
            <person name="Arakawa K."/>
        </authorList>
    </citation>
    <scope>NUCLEOTIDE SEQUENCE</scope>
</reference>
<accession>A0A8X6R166</accession>
<name>A0A8X6R166_NEPPI</name>
<dbReference type="AlphaFoldDB" id="A0A8X6R166"/>
<dbReference type="EMBL" id="BMAW01086636">
    <property type="protein sequence ID" value="GFU48121.1"/>
    <property type="molecule type" value="Genomic_DNA"/>
</dbReference>
<protein>
    <submittedName>
        <fullName evidence="1">Uncharacterized protein</fullName>
    </submittedName>
</protein>